<keyword evidence="2" id="KW-1185">Reference proteome</keyword>
<dbReference type="OrthoDB" id="5405126at2759"/>
<dbReference type="EMBL" id="JAADJZ010000012">
    <property type="protein sequence ID" value="KAF2871184.1"/>
    <property type="molecule type" value="Genomic_DNA"/>
</dbReference>
<proteinExistence type="predicted"/>
<reference evidence="1 2" key="1">
    <citation type="submission" date="2020-01" db="EMBL/GenBank/DDBJ databases">
        <authorList>
            <consortium name="DOE Joint Genome Institute"/>
            <person name="Haridas S."/>
            <person name="Albert R."/>
            <person name="Binder M."/>
            <person name="Bloem J."/>
            <person name="Labutti K."/>
            <person name="Salamov A."/>
            <person name="Andreopoulos B."/>
            <person name="Baker S.E."/>
            <person name="Barry K."/>
            <person name="Bills G."/>
            <person name="Bluhm B.H."/>
            <person name="Cannon C."/>
            <person name="Castanera R."/>
            <person name="Culley D.E."/>
            <person name="Daum C."/>
            <person name="Ezra D."/>
            <person name="Gonzalez J.B."/>
            <person name="Henrissat B."/>
            <person name="Kuo A."/>
            <person name="Liang C."/>
            <person name="Lipzen A."/>
            <person name="Lutzoni F."/>
            <person name="Magnuson J."/>
            <person name="Mondo S."/>
            <person name="Nolan M."/>
            <person name="Ohm R."/>
            <person name="Pangilinan J."/>
            <person name="Park H.-J.H."/>
            <person name="Ramirez L."/>
            <person name="Alfaro M."/>
            <person name="Sun H."/>
            <person name="Tritt A."/>
            <person name="Yoshinaga Y."/>
            <person name="Zwiers L.-H.L."/>
            <person name="Turgeon B.G."/>
            <person name="Goodwin S.B."/>
            <person name="Spatafora J.W."/>
            <person name="Crous P.W."/>
            <person name="Grigoriev I.V."/>
        </authorList>
    </citation>
    <scope>NUCLEOTIDE SEQUENCE [LARGE SCALE GENOMIC DNA]</scope>
    <source>
        <strain evidence="1 2">CBS 611.86</strain>
    </source>
</reference>
<gene>
    <name evidence="1" type="ORF">BDV95DRAFT_494937</name>
</gene>
<accession>A0A7C8MK07</accession>
<protein>
    <submittedName>
        <fullName evidence="1">Uncharacterized protein</fullName>
    </submittedName>
</protein>
<organism evidence="1 2">
    <name type="scientific">Massariosphaeria phaeospora</name>
    <dbReference type="NCBI Taxonomy" id="100035"/>
    <lineage>
        <taxon>Eukaryota</taxon>
        <taxon>Fungi</taxon>
        <taxon>Dikarya</taxon>
        <taxon>Ascomycota</taxon>
        <taxon>Pezizomycotina</taxon>
        <taxon>Dothideomycetes</taxon>
        <taxon>Pleosporomycetidae</taxon>
        <taxon>Pleosporales</taxon>
        <taxon>Pleosporales incertae sedis</taxon>
        <taxon>Massariosphaeria</taxon>
    </lineage>
</organism>
<dbReference type="Proteomes" id="UP000481861">
    <property type="component" value="Unassembled WGS sequence"/>
</dbReference>
<sequence>MNALRRSYCFSLQSARPLSRAVNAPRRAFSQSSAWQRGALPVYLEASTPELKTLLSELNAKILLPAHLTAEQKKLVFRQENRTKIESEPIEITLGDVTLPLQHLDRNRDIPNRKLLLHQLLDLSQTDNDWENVLRVLEGNENARLFVQPNVREKMMRRLLAAGHLNLAIKALQRSKYTGIRYCDFGTTRFIFFAIHNKAAESGWAADETRKALGFAEQAVEGMEDKEHLGKTQSHHMVIAVLLELVAALAKLHGGDKAPVQKYARRLMHALTHNHEANTLISAEVARLQHPSNFSSSTRNVQIRATRSVLQTLDELLPVWTALRTARTVLGADMPMAEEAQRVEQILGEAFHSMEEETTRLWVAEPTLPNDSWLLGRMRHLLETARAL</sequence>
<evidence type="ECO:0000313" key="1">
    <source>
        <dbReference type="EMBL" id="KAF2871184.1"/>
    </source>
</evidence>
<dbReference type="AlphaFoldDB" id="A0A7C8MK07"/>
<name>A0A7C8MK07_9PLEO</name>
<comment type="caution">
    <text evidence="1">The sequence shown here is derived from an EMBL/GenBank/DDBJ whole genome shotgun (WGS) entry which is preliminary data.</text>
</comment>
<evidence type="ECO:0000313" key="2">
    <source>
        <dbReference type="Proteomes" id="UP000481861"/>
    </source>
</evidence>